<dbReference type="EMBL" id="JANBUW010000123">
    <property type="protein sequence ID" value="KAJ2848889.1"/>
    <property type="molecule type" value="Genomic_DNA"/>
</dbReference>
<dbReference type="GO" id="GO:0008270">
    <property type="term" value="F:zinc ion binding"/>
    <property type="evidence" value="ECO:0007669"/>
    <property type="project" value="UniProtKB-KW"/>
</dbReference>
<accession>A0A9W8I727</accession>
<keyword evidence="19" id="KW-1185">Reference proteome</keyword>
<organism evidence="18 19">
    <name type="scientific">Coemansia brasiliensis</name>
    <dbReference type="NCBI Taxonomy" id="2650707"/>
    <lineage>
        <taxon>Eukaryota</taxon>
        <taxon>Fungi</taxon>
        <taxon>Fungi incertae sedis</taxon>
        <taxon>Zoopagomycota</taxon>
        <taxon>Kickxellomycotina</taxon>
        <taxon>Kickxellomycetes</taxon>
        <taxon>Kickxellales</taxon>
        <taxon>Kickxellaceae</taxon>
        <taxon>Coemansia</taxon>
    </lineage>
</organism>
<dbReference type="GO" id="GO:0005778">
    <property type="term" value="C:peroxisomal membrane"/>
    <property type="evidence" value="ECO:0007669"/>
    <property type="project" value="UniProtKB-SubCell"/>
</dbReference>
<keyword evidence="7" id="KW-0479">Metal-binding</keyword>
<evidence type="ECO:0000256" key="15">
    <source>
        <dbReference type="ARBA" id="ARBA00034505"/>
    </source>
</evidence>
<dbReference type="GO" id="GO:0016874">
    <property type="term" value="F:ligase activity"/>
    <property type="evidence" value="ECO:0007669"/>
    <property type="project" value="UniProtKB-KW"/>
</dbReference>
<dbReference type="Proteomes" id="UP001139887">
    <property type="component" value="Unassembled WGS sequence"/>
</dbReference>
<sequence length="368" mass="41520">MEFMSDMLSGADAGKPSLFEIVAQHKMSELLEPALRHVTSVYAQRYPRYLVRVLNWHEEVYAALMLLVERHYLHNYGGSFTEHFYGTKRVRTRKIGGDGTLTRGDVWRSLVFLVGLPLAKARLDQRYERSSGGEAARLLGGAFAQHNEPDEPAQAGWRGQVQAAWHTAARAFWRYYPHANCAYHLATALYYVAYMFDRTDYNSPWLHLLGLQVRRLSAADYRAMDARGPASSGLTAPANGTVLRAIRNMVARLLTGGLDVLRVALPLSIFFYRFLEWWYRSDFHKRVQQTPIPPAPMPPKPHPDGVDVPADRTLCPLCKAPRTNPAMAPTGYVFCYPCIHRRLVDVGTCPVTLVKADPAAIRKLYADS</sequence>
<evidence type="ECO:0000256" key="13">
    <source>
        <dbReference type="ARBA" id="ARBA00023140"/>
    </source>
</evidence>
<evidence type="ECO:0000256" key="14">
    <source>
        <dbReference type="ARBA" id="ARBA00029692"/>
    </source>
</evidence>
<dbReference type="PIRSF" id="PIRSF038074">
    <property type="entry name" value="Peroxisome_assembly_p12"/>
    <property type="match status" value="1"/>
</dbReference>
<evidence type="ECO:0000256" key="11">
    <source>
        <dbReference type="ARBA" id="ARBA00022989"/>
    </source>
</evidence>
<keyword evidence="9" id="KW-0862">Zinc</keyword>
<dbReference type="SUPFAM" id="SSF57850">
    <property type="entry name" value="RING/U-box"/>
    <property type="match status" value="1"/>
</dbReference>
<evidence type="ECO:0000256" key="1">
    <source>
        <dbReference type="ARBA" id="ARBA00004585"/>
    </source>
</evidence>
<keyword evidence="8" id="KW-0863">Zinc-finger</keyword>
<comment type="similarity">
    <text evidence="3 16">Belongs to the pex2/pex10/pex12 family.</text>
</comment>
<dbReference type="CDD" id="cd16451">
    <property type="entry name" value="mRING_PEX12"/>
    <property type="match status" value="1"/>
</dbReference>
<gene>
    <name evidence="18" type="primary">PEX12</name>
    <name evidence="18" type="ORF">IWW36_003011</name>
</gene>
<keyword evidence="5" id="KW-0813">Transport</keyword>
<keyword evidence="6" id="KW-0812">Transmembrane</keyword>
<comment type="function">
    <text evidence="16">Component of a retrotranslocation channel required for peroxisome organization by mediating export of the PEX5 receptor from peroxisomes to the cytosol, thereby promoting PEX5 recycling.</text>
</comment>
<comment type="subcellular location">
    <subcellularLocation>
        <location evidence="1">Peroxisome membrane</location>
        <topology evidence="1">Multi-pass membrane protein</topology>
    </subcellularLocation>
</comment>
<evidence type="ECO:0000256" key="6">
    <source>
        <dbReference type="ARBA" id="ARBA00022692"/>
    </source>
</evidence>
<dbReference type="InterPro" id="IPR013083">
    <property type="entry name" value="Znf_RING/FYVE/PHD"/>
</dbReference>
<keyword evidence="11" id="KW-1133">Transmembrane helix</keyword>
<evidence type="ECO:0000256" key="9">
    <source>
        <dbReference type="ARBA" id="ARBA00022833"/>
    </source>
</evidence>
<dbReference type="AlphaFoldDB" id="A0A9W8I727"/>
<evidence type="ECO:0000256" key="10">
    <source>
        <dbReference type="ARBA" id="ARBA00022927"/>
    </source>
</evidence>
<dbReference type="Gene3D" id="3.30.40.10">
    <property type="entry name" value="Zinc/RING finger domain, C3HC4 (zinc finger)"/>
    <property type="match status" value="1"/>
</dbReference>
<comment type="caution">
    <text evidence="18">The sequence shown here is derived from an EMBL/GenBank/DDBJ whole genome shotgun (WGS) entry which is preliminary data.</text>
</comment>
<feature type="domain" description="Pex N-terminal" evidence="17">
    <location>
        <begin position="25"/>
        <end position="281"/>
    </location>
</feature>
<dbReference type="GO" id="GO:0006513">
    <property type="term" value="P:protein monoubiquitination"/>
    <property type="evidence" value="ECO:0007669"/>
    <property type="project" value="TreeGrafter"/>
</dbReference>
<keyword evidence="12 16" id="KW-0472">Membrane</keyword>
<dbReference type="InterPro" id="IPR006845">
    <property type="entry name" value="Pex_N"/>
</dbReference>
<name>A0A9W8I727_9FUNG</name>
<protein>
    <recommendedName>
        <fullName evidence="4 16">Peroxisome assembly protein 12</fullName>
    </recommendedName>
    <alternativeName>
        <fullName evidence="14 16">Peroxin-12</fullName>
    </alternativeName>
</protein>
<evidence type="ECO:0000313" key="19">
    <source>
        <dbReference type="Proteomes" id="UP001139887"/>
    </source>
</evidence>
<dbReference type="OrthoDB" id="107372at2759"/>
<evidence type="ECO:0000256" key="16">
    <source>
        <dbReference type="PIRNR" id="PIRNR038074"/>
    </source>
</evidence>
<evidence type="ECO:0000256" key="7">
    <source>
        <dbReference type="ARBA" id="ARBA00022723"/>
    </source>
</evidence>
<evidence type="ECO:0000313" key="18">
    <source>
        <dbReference type="EMBL" id="KAJ2848889.1"/>
    </source>
</evidence>
<dbReference type="Pfam" id="PF04757">
    <property type="entry name" value="Pex2_Pex12"/>
    <property type="match status" value="1"/>
</dbReference>
<dbReference type="GO" id="GO:0016562">
    <property type="term" value="P:protein import into peroxisome matrix, receptor recycling"/>
    <property type="evidence" value="ECO:0007669"/>
    <property type="project" value="UniProtKB-ARBA"/>
</dbReference>
<proteinExistence type="inferred from homology"/>
<evidence type="ECO:0000256" key="8">
    <source>
        <dbReference type="ARBA" id="ARBA00022771"/>
    </source>
</evidence>
<evidence type="ECO:0000259" key="17">
    <source>
        <dbReference type="Pfam" id="PF04757"/>
    </source>
</evidence>
<evidence type="ECO:0000256" key="12">
    <source>
        <dbReference type="ARBA" id="ARBA00023136"/>
    </source>
</evidence>
<evidence type="ECO:0000256" key="5">
    <source>
        <dbReference type="ARBA" id="ARBA00022448"/>
    </source>
</evidence>
<comment type="subunit">
    <text evidence="15">Component of the PEX2-PEX10-PEX12 retrotranslocation channel, composed of PEX2, PEX10 and PEX12.</text>
</comment>
<dbReference type="PANTHER" id="PTHR12888">
    <property type="entry name" value="PEROXISOME ASSEMBLY PROTEIN 12 PEROXIN-12"/>
    <property type="match status" value="1"/>
</dbReference>
<comment type="pathway">
    <text evidence="2">Protein modification; protein ubiquitination.</text>
</comment>
<keyword evidence="13 16" id="KW-0576">Peroxisome</keyword>
<evidence type="ECO:0000256" key="2">
    <source>
        <dbReference type="ARBA" id="ARBA00004906"/>
    </source>
</evidence>
<dbReference type="GO" id="GO:0004842">
    <property type="term" value="F:ubiquitin-protein transferase activity"/>
    <property type="evidence" value="ECO:0007669"/>
    <property type="project" value="TreeGrafter"/>
</dbReference>
<keyword evidence="18" id="KW-0436">Ligase</keyword>
<reference evidence="18" key="1">
    <citation type="submission" date="2022-07" db="EMBL/GenBank/DDBJ databases">
        <title>Phylogenomic reconstructions and comparative analyses of Kickxellomycotina fungi.</title>
        <authorList>
            <person name="Reynolds N.K."/>
            <person name="Stajich J.E."/>
            <person name="Barry K."/>
            <person name="Grigoriev I.V."/>
            <person name="Crous P."/>
            <person name="Smith M.E."/>
        </authorList>
    </citation>
    <scope>NUCLEOTIDE SEQUENCE</scope>
    <source>
        <strain evidence="18">NRRL 1566</strain>
    </source>
</reference>
<dbReference type="InterPro" id="IPR017375">
    <property type="entry name" value="PEX12"/>
</dbReference>
<evidence type="ECO:0000256" key="4">
    <source>
        <dbReference type="ARBA" id="ARBA00018980"/>
    </source>
</evidence>
<dbReference type="GO" id="GO:1990429">
    <property type="term" value="C:peroxisomal importomer complex"/>
    <property type="evidence" value="ECO:0007669"/>
    <property type="project" value="TreeGrafter"/>
</dbReference>
<evidence type="ECO:0000256" key="3">
    <source>
        <dbReference type="ARBA" id="ARBA00008704"/>
    </source>
</evidence>
<dbReference type="PANTHER" id="PTHR12888:SF0">
    <property type="entry name" value="PEROXISOME ASSEMBLY PROTEIN 12"/>
    <property type="match status" value="1"/>
</dbReference>
<keyword evidence="10" id="KW-0653">Protein transport</keyword>